<dbReference type="Proteomes" id="UP001371456">
    <property type="component" value="Unassembled WGS sequence"/>
</dbReference>
<dbReference type="InterPro" id="IPR042197">
    <property type="entry name" value="Apaf_helical"/>
</dbReference>
<proteinExistence type="predicted"/>
<dbReference type="PANTHER" id="PTHR36766:SF44">
    <property type="entry name" value="NBS-CODING RESISTANCE GENE ANALOG"/>
    <property type="match status" value="1"/>
</dbReference>
<evidence type="ECO:0000313" key="4">
    <source>
        <dbReference type="EMBL" id="KAK6791834.1"/>
    </source>
</evidence>
<dbReference type="InterPro" id="IPR002182">
    <property type="entry name" value="NB-ARC"/>
</dbReference>
<dbReference type="EMBL" id="JBANQN010000004">
    <property type="protein sequence ID" value="KAK6791834.1"/>
    <property type="molecule type" value="Genomic_DNA"/>
</dbReference>
<reference evidence="4 5" key="1">
    <citation type="submission" date="2024-02" db="EMBL/GenBank/DDBJ databases">
        <title>de novo genome assembly of Solanum bulbocastanum strain 11H21.</title>
        <authorList>
            <person name="Hosaka A.J."/>
        </authorList>
    </citation>
    <scope>NUCLEOTIDE SEQUENCE [LARGE SCALE GENOMIC DNA]</scope>
    <source>
        <tissue evidence="4">Young leaves</tissue>
    </source>
</reference>
<dbReference type="AlphaFoldDB" id="A0AAN8TQB4"/>
<keyword evidence="2" id="KW-0611">Plant defense</keyword>
<gene>
    <name evidence="4" type="ORF">RDI58_010915</name>
</gene>
<dbReference type="Gene3D" id="1.10.8.430">
    <property type="entry name" value="Helical domain of apoptotic protease-activating factors"/>
    <property type="match status" value="1"/>
</dbReference>
<evidence type="ECO:0000256" key="2">
    <source>
        <dbReference type="ARBA" id="ARBA00022821"/>
    </source>
</evidence>
<dbReference type="Pfam" id="PF00931">
    <property type="entry name" value="NB-ARC"/>
    <property type="match status" value="1"/>
</dbReference>
<organism evidence="4 5">
    <name type="scientific">Solanum bulbocastanum</name>
    <name type="common">Wild potato</name>
    <dbReference type="NCBI Taxonomy" id="147425"/>
    <lineage>
        <taxon>Eukaryota</taxon>
        <taxon>Viridiplantae</taxon>
        <taxon>Streptophyta</taxon>
        <taxon>Embryophyta</taxon>
        <taxon>Tracheophyta</taxon>
        <taxon>Spermatophyta</taxon>
        <taxon>Magnoliopsida</taxon>
        <taxon>eudicotyledons</taxon>
        <taxon>Gunneridae</taxon>
        <taxon>Pentapetalae</taxon>
        <taxon>asterids</taxon>
        <taxon>lamiids</taxon>
        <taxon>Solanales</taxon>
        <taxon>Solanaceae</taxon>
        <taxon>Solanoideae</taxon>
        <taxon>Solaneae</taxon>
        <taxon>Solanum</taxon>
    </lineage>
</organism>
<evidence type="ECO:0000259" key="3">
    <source>
        <dbReference type="Pfam" id="PF00931"/>
    </source>
</evidence>
<dbReference type="SUPFAM" id="SSF52540">
    <property type="entry name" value="P-loop containing nucleoside triphosphate hydrolases"/>
    <property type="match status" value="1"/>
</dbReference>
<dbReference type="PANTHER" id="PTHR36766">
    <property type="entry name" value="PLANT BROAD-SPECTRUM MILDEW RESISTANCE PROTEIN RPW8"/>
    <property type="match status" value="1"/>
</dbReference>
<dbReference type="GO" id="GO:0006952">
    <property type="term" value="P:defense response"/>
    <property type="evidence" value="ECO:0007669"/>
    <property type="project" value="UniProtKB-KW"/>
</dbReference>
<comment type="caution">
    <text evidence="4">The sequence shown here is derived from an EMBL/GenBank/DDBJ whole genome shotgun (WGS) entry which is preliminary data.</text>
</comment>
<dbReference type="InterPro" id="IPR027417">
    <property type="entry name" value="P-loop_NTPase"/>
</dbReference>
<name>A0AAN8TQB4_SOLBU</name>
<keyword evidence="5" id="KW-1185">Reference proteome</keyword>
<protein>
    <recommendedName>
        <fullName evidence="3">NB-ARC domain-containing protein</fullName>
    </recommendedName>
</protein>
<dbReference type="GO" id="GO:0043531">
    <property type="term" value="F:ADP binding"/>
    <property type="evidence" value="ECO:0007669"/>
    <property type="project" value="InterPro"/>
</dbReference>
<sequence>MLISCFPRVERGNRIILTGRSSKVGLQVKCRSDLLYLQLLTHEKSWDSFEKRVFGDQGSCPAELSEGGHQIVEKCQRLPLAVVLIAGVTVRGKKKEKDLCNII</sequence>
<evidence type="ECO:0000313" key="5">
    <source>
        <dbReference type="Proteomes" id="UP001371456"/>
    </source>
</evidence>
<keyword evidence="1" id="KW-0433">Leucine-rich repeat</keyword>
<evidence type="ECO:0000256" key="1">
    <source>
        <dbReference type="ARBA" id="ARBA00022614"/>
    </source>
</evidence>
<accession>A0AAN8TQB4</accession>
<feature type="domain" description="NB-ARC" evidence="3">
    <location>
        <begin position="4"/>
        <end position="55"/>
    </location>
</feature>